<comment type="caution">
    <text evidence="1">The sequence shown here is derived from an EMBL/GenBank/DDBJ whole genome shotgun (WGS) entry which is preliminary data.</text>
</comment>
<protein>
    <submittedName>
        <fullName evidence="1">Uncharacterized protein</fullName>
    </submittedName>
</protein>
<dbReference type="Proteomes" id="UP001497480">
    <property type="component" value="Unassembled WGS sequence"/>
</dbReference>
<keyword evidence="2" id="KW-1185">Reference proteome</keyword>
<evidence type="ECO:0000313" key="2">
    <source>
        <dbReference type="Proteomes" id="UP001497480"/>
    </source>
</evidence>
<dbReference type="AlphaFoldDB" id="A0AAV1WZX3"/>
<dbReference type="EMBL" id="CAXHTB010000011">
    <property type="protein sequence ID" value="CAL0314945.1"/>
    <property type="molecule type" value="Genomic_DNA"/>
</dbReference>
<accession>A0AAV1WZX3</accession>
<organism evidence="1 2">
    <name type="scientific">Lupinus luteus</name>
    <name type="common">European yellow lupine</name>
    <dbReference type="NCBI Taxonomy" id="3873"/>
    <lineage>
        <taxon>Eukaryota</taxon>
        <taxon>Viridiplantae</taxon>
        <taxon>Streptophyta</taxon>
        <taxon>Embryophyta</taxon>
        <taxon>Tracheophyta</taxon>
        <taxon>Spermatophyta</taxon>
        <taxon>Magnoliopsida</taxon>
        <taxon>eudicotyledons</taxon>
        <taxon>Gunneridae</taxon>
        <taxon>Pentapetalae</taxon>
        <taxon>rosids</taxon>
        <taxon>fabids</taxon>
        <taxon>Fabales</taxon>
        <taxon>Fabaceae</taxon>
        <taxon>Papilionoideae</taxon>
        <taxon>50 kb inversion clade</taxon>
        <taxon>genistoids sensu lato</taxon>
        <taxon>core genistoids</taxon>
        <taxon>Genisteae</taxon>
        <taxon>Lupinus</taxon>
    </lineage>
</organism>
<sequence length="127" mass="13021">MVHILERCFGTNALALGVDVSFDTKIGELTKLNGTNALALGVDVSFDTKIGELTKLNGGFDFTKDDLGVIGNGLKGVGIPSVGSGTSFVARGEYYCCSWGGNGIAGQGGRGPRLGRCNLTTASWGCG</sequence>
<proteinExistence type="predicted"/>
<evidence type="ECO:0000313" key="1">
    <source>
        <dbReference type="EMBL" id="CAL0314945.1"/>
    </source>
</evidence>
<reference evidence="1 2" key="1">
    <citation type="submission" date="2024-03" db="EMBL/GenBank/DDBJ databases">
        <authorList>
            <person name="Martinez-Hernandez J."/>
        </authorList>
    </citation>
    <scope>NUCLEOTIDE SEQUENCE [LARGE SCALE GENOMIC DNA]</scope>
</reference>
<gene>
    <name evidence="1" type="ORF">LLUT_LOCUS16005</name>
</gene>
<name>A0AAV1WZX3_LUPLU</name>